<dbReference type="InterPro" id="IPR045472">
    <property type="entry name" value="DUF6493"/>
</dbReference>
<dbReference type="Pfam" id="PF20103">
    <property type="entry name" value="DUF6493"/>
    <property type="match status" value="1"/>
</dbReference>
<organism evidence="2 3">
    <name type="scientific">Dactylosporangium salmoneum</name>
    <dbReference type="NCBI Taxonomy" id="53361"/>
    <lineage>
        <taxon>Bacteria</taxon>
        <taxon>Bacillati</taxon>
        <taxon>Actinomycetota</taxon>
        <taxon>Actinomycetes</taxon>
        <taxon>Micromonosporales</taxon>
        <taxon>Micromonosporaceae</taxon>
        <taxon>Dactylosporangium</taxon>
    </lineage>
</organism>
<sequence length="875" mass="91557">MATLTELLTLDVEALLDRVCVFNADDRAALHRPAQHAWERYAWRDAIDGRKDRFTPEEGRRLELILMATAPVDRLHWPADGRQLRVARSRGSRFVHALARHVVHGMATEDSGPDFGVVRRAERDGLVTLDADDDYVLAMIGGLGGRFSDGGRRADLLRADPDLLARAFWRIFEIEGNRQVSLTNVDKYSGAAVQTWHDAVLDLLSDATIDRARVLDATVAALGLGFPQYRAGWYSRLHAALAPSVDERAARQAGYATLLHSSVRPTVALAVDALTAVQKAGRLDHDAVALAHGLAAAVFVPAKSTATKALTLAARIGGGQPAVIVAALGHPHADVQAAAVELSRVRSEPGPVLSALPTLAPAVAAAAREWLGSLGWLSAETPTVTALVAPPDVAAPVLEAVTPITGPADLAEAFAILLADPTDAELLERALCAAARLGPEPGEYASLARRAARLLRDGPAYEWDLLLDVVAGVVLAAAHAPPVRRLPPLPPQVRLLAGRAAAVESALRTGRRFAPCAEPTHAGGWIAPAVLVQRLATGAAPDPLDAVAALLRLGPDPAGVSPTIRDAAAAVPGAVGTALRYALGGPPAAPLSRPDRPLWVAAARARAPRGDDAPLIDRGPGFDAAGAGRAPAWRVSFDPERRYSRVRVDALGPAAAPAPPDPALPTVALAGVDSSPNDRLPSAPWHPWIASLWPGNLEPLLAIALQHQLMSLDGTINGGAGTHALQLLSRTVVELPPLSPYIVAAGLAAAGISDRVAAVDAAAALLPQRMEPEALASAMATLAPAVPLNRWADSLGDLSMAGLGAQVRALLTALLPSLDRTTRGLHTLVELLRDEHLRAAVPATEPALRQWLFATGGRSKTTAAARSLLGYLGPG</sequence>
<feature type="domain" description="DUF6493" evidence="1">
    <location>
        <begin position="154"/>
        <end position="278"/>
    </location>
</feature>
<name>A0ABP5UGM0_9ACTN</name>
<evidence type="ECO:0000259" key="1">
    <source>
        <dbReference type="Pfam" id="PF20103"/>
    </source>
</evidence>
<dbReference type="Proteomes" id="UP001501444">
    <property type="component" value="Unassembled WGS sequence"/>
</dbReference>
<accession>A0ABP5UGM0</accession>
<comment type="caution">
    <text evidence="2">The sequence shown here is derived from an EMBL/GenBank/DDBJ whole genome shotgun (WGS) entry which is preliminary data.</text>
</comment>
<evidence type="ECO:0000313" key="3">
    <source>
        <dbReference type="Proteomes" id="UP001501444"/>
    </source>
</evidence>
<dbReference type="RefSeq" id="WP_344618295.1">
    <property type="nucleotide sequence ID" value="NZ_BAAARV010000084.1"/>
</dbReference>
<keyword evidence="3" id="KW-1185">Reference proteome</keyword>
<proteinExistence type="predicted"/>
<gene>
    <name evidence="2" type="ORF">GCM10010170_084550</name>
</gene>
<dbReference type="EMBL" id="BAAARV010000084">
    <property type="protein sequence ID" value="GAA2378469.1"/>
    <property type="molecule type" value="Genomic_DNA"/>
</dbReference>
<evidence type="ECO:0000313" key="2">
    <source>
        <dbReference type="EMBL" id="GAA2378469.1"/>
    </source>
</evidence>
<reference evidence="3" key="1">
    <citation type="journal article" date="2019" name="Int. J. Syst. Evol. Microbiol.">
        <title>The Global Catalogue of Microorganisms (GCM) 10K type strain sequencing project: providing services to taxonomists for standard genome sequencing and annotation.</title>
        <authorList>
            <consortium name="The Broad Institute Genomics Platform"/>
            <consortium name="The Broad Institute Genome Sequencing Center for Infectious Disease"/>
            <person name="Wu L."/>
            <person name="Ma J."/>
        </authorList>
    </citation>
    <scope>NUCLEOTIDE SEQUENCE [LARGE SCALE GENOMIC DNA]</scope>
    <source>
        <strain evidence="3">JCM 3272</strain>
    </source>
</reference>
<protein>
    <recommendedName>
        <fullName evidence="1">DUF6493 domain-containing protein</fullName>
    </recommendedName>
</protein>